<dbReference type="SFLD" id="SFLDS00005">
    <property type="entry name" value="Isoprenoid_Synthase_Type_I"/>
    <property type="match status" value="1"/>
</dbReference>
<dbReference type="EC" id="2.5.1.21" evidence="4 15"/>
<organism evidence="16 17">
    <name type="scientific">Lepraria neglecta</name>
    <dbReference type="NCBI Taxonomy" id="209136"/>
    <lineage>
        <taxon>Eukaryota</taxon>
        <taxon>Fungi</taxon>
        <taxon>Dikarya</taxon>
        <taxon>Ascomycota</taxon>
        <taxon>Pezizomycotina</taxon>
        <taxon>Lecanoromycetes</taxon>
        <taxon>OSLEUM clade</taxon>
        <taxon>Lecanoromycetidae</taxon>
        <taxon>Lecanorales</taxon>
        <taxon>Lecanorineae</taxon>
        <taxon>Stereocaulaceae</taxon>
        <taxon>Lepraria</taxon>
    </lineage>
</organism>
<dbReference type="EMBL" id="JASNWA010000009">
    <property type="protein sequence ID" value="KAK3170133.1"/>
    <property type="molecule type" value="Genomic_DNA"/>
</dbReference>
<dbReference type="GO" id="GO:0006696">
    <property type="term" value="P:ergosterol biosynthetic process"/>
    <property type="evidence" value="ECO:0007669"/>
    <property type="project" value="TreeGrafter"/>
</dbReference>
<keyword evidence="5" id="KW-0444">Lipid biosynthesis</keyword>
<dbReference type="PROSITE" id="PS01044">
    <property type="entry name" value="SQUALEN_PHYTOEN_SYN_1"/>
    <property type="match status" value="1"/>
</dbReference>
<dbReference type="GO" id="GO:0055056">
    <property type="term" value="F:D-glucose transmembrane transporter activity"/>
    <property type="evidence" value="ECO:0007669"/>
    <property type="project" value="UniProtKB-UniRule"/>
</dbReference>
<keyword evidence="11" id="KW-0443">Lipid metabolism</keyword>
<evidence type="ECO:0000256" key="12">
    <source>
        <dbReference type="ARBA" id="ARBA00023136"/>
    </source>
</evidence>
<evidence type="ECO:0000256" key="6">
    <source>
        <dbReference type="ARBA" id="ARBA00022679"/>
    </source>
</evidence>
<dbReference type="InterPro" id="IPR033904">
    <property type="entry name" value="Trans_IPPS_HH"/>
</dbReference>
<dbReference type="AlphaFoldDB" id="A0AAD9Z3Q7"/>
<comment type="subcellular location">
    <subcellularLocation>
        <location evidence="2">Membrane</location>
    </subcellularLocation>
</comment>
<evidence type="ECO:0000256" key="8">
    <source>
        <dbReference type="ARBA" id="ARBA00022955"/>
    </source>
</evidence>
<dbReference type="NCBIfam" id="TIGR01559">
    <property type="entry name" value="squal_synth"/>
    <property type="match status" value="1"/>
</dbReference>
<evidence type="ECO:0000256" key="1">
    <source>
        <dbReference type="ARBA" id="ARBA00001946"/>
    </source>
</evidence>
<keyword evidence="13" id="KW-1207">Sterol metabolism</keyword>
<keyword evidence="10" id="KW-0756">Sterol biosynthesis</keyword>
<evidence type="ECO:0000256" key="11">
    <source>
        <dbReference type="ARBA" id="ARBA00023098"/>
    </source>
</evidence>
<evidence type="ECO:0000256" key="3">
    <source>
        <dbReference type="ARBA" id="ARBA00006251"/>
    </source>
</evidence>
<comment type="pathway">
    <text evidence="15">Terpene metabolism; lanosterol biosynthesis; lanosterol from farnesyl diphosphate: step 1/3.</text>
</comment>
<evidence type="ECO:0000256" key="4">
    <source>
        <dbReference type="ARBA" id="ARBA00012373"/>
    </source>
</evidence>
<evidence type="ECO:0000256" key="5">
    <source>
        <dbReference type="ARBA" id="ARBA00022516"/>
    </source>
</evidence>
<dbReference type="GO" id="GO:0051996">
    <property type="term" value="F:squalene synthase [NAD(P)H] activity"/>
    <property type="evidence" value="ECO:0007669"/>
    <property type="project" value="UniProtKB-UniRule"/>
</dbReference>
<feature type="transmembrane region" description="Helical" evidence="15">
    <location>
        <begin position="415"/>
        <end position="433"/>
    </location>
</feature>
<proteinExistence type="inferred from homology"/>
<keyword evidence="17" id="KW-1185">Reference proteome</keyword>
<evidence type="ECO:0000256" key="14">
    <source>
        <dbReference type="ARBA" id="ARBA00023221"/>
    </source>
</evidence>
<dbReference type="InterPro" id="IPR008949">
    <property type="entry name" value="Isoprenoid_synthase_dom_sf"/>
</dbReference>
<accession>A0AAD9Z3Q7</accession>
<keyword evidence="6 15" id="KW-0808">Transferase</keyword>
<evidence type="ECO:0000256" key="15">
    <source>
        <dbReference type="RuleBase" id="RU368088"/>
    </source>
</evidence>
<comment type="caution">
    <text evidence="16">The sequence shown here is derived from an EMBL/GenBank/DDBJ whole genome shotgun (WGS) entry which is preliminary data.</text>
</comment>
<dbReference type="PANTHER" id="PTHR11626">
    <property type="entry name" value="FARNESYL-DIPHOSPHATE FARNESYLTRANSFERASE"/>
    <property type="match status" value="1"/>
</dbReference>
<dbReference type="InterPro" id="IPR006449">
    <property type="entry name" value="Squal_synth-like"/>
</dbReference>
<gene>
    <name evidence="16" type="primary">ERG9</name>
    <name evidence="16" type="ORF">OEA41_009519</name>
</gene>
<evidence type="ECO:0000256" key="9">
    <source>
        <dbReference type="ARBA" id="ARBA00022989"/>
    </source>
</evidence>
<evidence type="ECO:0000256" key="2">
    <source>
        <dbReference type="ARBA" id="ARBA00004370"/>
    </source>
</evidence>
<keyword evidence="12 15" id="KW-0472">Membrane</keyword>
<dbReference type="Proteomes" id="UP001276659">
    <property type="component" value="Unassembled WGS sequence"/>
</dbReference>
<dbReference type="GO" id="GO:0005789">
    <property type="term" value="C:endoplasmic reticulum membrane"/>
    <property type="evidence" value="ECO:0007669"/>
    <property type="project" value="TreeGrafter"/>
</dbReference>
<dbReference type="PANTHER" id="PTHR11626:SF2">
    <property type="entry name" value="SQUALENE SYNTHASE"/>
    <property type="match status" value="1"/>
</dbReference>
<comment type="catalytic activity">
    <reaction evidence="15">
        <text>2 (2E,6E)-farnesyl diphosphate + NADPH + H(+) = squalene + 2 diphosphate + NADP(+)</text>
        <dbReference type="Rhea" id="RHEA:32295"/>
        <dbReference type="ChEBI" id="CHEBI:15378"/>
        <dbReference type="ChEBI" id="CHEBI:15440"/>
        <dbReference type="ChEBI" id="CHEBI:33019"/>
        <dbReference type="ChEBI" id="CHEBI:57783"/>
        <dbReference type="ChEBI" id="CHEBI:58349"/>
        <dbReference type="ChEBI" id="CHEBI:175763"/>
        <dbReference type="EC" id="2.5.1.21"/>
    </reaction>
</comment>
<evidence type="ECO:0000256" key="13">
    <source>
        <dbReference type="ARBA" id="ARBA00023166"/>
    </source>
</evidence>
<dbReference type="InterPro" id="IPR002060">
    <property type="entry name" value="Squ/phyt_synthse"/>
</dbReference>
<evidence type="ECO:0000256" key="7">
    <source>
        <dbReference type="ARBA" id="ARBA00022692"/>
    </source>
</evidence>
<dbReference type="PROSITE" id="PS01045">
    <property type="entry name" value="SQUALEN_PHYTOEN_SYN_2"/>
    <property type="match status" value="1"/>
</dbReference>
<sequence length="440" mass="49983">MGLASDMFIIRGRKLRHSPIHERNKKHESTTAKVCFEFLDKTGRSFSSVVKELHPELLLPVCVFYLILRGLDTIEDDTSIPLETKEPPLRDFKDYLEQDGWTFTGNRPEEKDRQLLVQFDNVIAEFRNMKPVYQAIIKDITDKVGNGMADFARKAAFGDAGVNTVEEYDLYCWYVAGVVGEGLTRLFVGAGLGEVTLINHFHLYKSMGLLLQKNNIIRDVREDHDDGRRFWPKEIWSKHVDKFEDLFEPENLELALNCSSEMVLNALGHASDCLSYLVGLREQSVFNFCAIPQSMAMATLELCFRNPAVFERNIKITKGDAFQLMVESSQDLEKVYKVFCRYVHRIQQKNNPKDPNFLKISIACEQIERFAEALAPQSVELAKSKTKGKALVAGKGRVQHQAGFNEEIWSTTGRVFAISAVISILVVGAAWLMEARFNLA</sequence>
<dbReference type="Gene3D" id="1.10.600.10">
    <property type="entry name" value="Farnesyl Diphosphate Synthase"/>
    <property type="match status" value="1"/>
</dbReference>
<keyword evidence="9 15" id="KW-1133">Transmembrane helix</keyword>
<dbReference type="InterPro" id="IPR044844">
    <property type="entry name" value="Trans_IPPS_euk-type"/>
</dbReference>
<comment type="function">
    <text evidence="15">Catalyzes the condensation of 2 farnesyl pyrophosphate (FPP) moieties to form squalene.</text>
</comment>
<comment type="similarity">
    <text evidence="3 15">Belongs to the phytoene/squalene synthase family.</text>
</comment>
<name>A0AAD9Z3Q7_9LECA</name>
<comment type="cofactor">
    <cofactor evidence="1 15">
        <name>Mg(2+)</name>
        <dbReference type="ChEBI" id="CHEBI:18420"/>
    </cofactor>
</comment>
<dbReference type="Pfam" id="PF00494">
    <property type="entry name" value="SQS_PSY"/>
    <property type="match status" value="1"/>
</dbReference>
<comment type="catalytic activity">
    <reaction evidence="15">
        <text>2 (2E,6E)-farnesyl diphosphate + NADH + H(+) = squalene + 2 diphosphate + NAD(+)</text>
        <dbReference type="Rhea" id="RHEA:32299"/>
        <dbReference type="ChEBI" id="CHEBI:15378"/>
        <dbReference type="ChEBI" id="CHEBI:15440"/>
        <dbReference type="ChEBI" id="CHEBI:33019"/>
        <dbReference type="ChEBI" id="CHEBI:57540"/>
        <dbReference type="ChEBI" id="CHEBI:57945"/>
        <dbReference type="ChEBI" id="CHEBI:175763"/>
        <dbReference type="EC" id="2.5.1.21"/>
    </reaction>
</comment>
<dbReference type="FunFam" id="1.10.600.10:FF:000003">
    <property type="entry name" value="Farnesyl-diphosphate farnesyltransferase 1"/>
    <property type="match status" value="1"/>
</dbReference>
<reference evidence="16" key="1">
    <citation type="submission" date="2022-11" db="EMBL/GenBank/DDBJ databases">
        <title>Chromosomal genome sequence assembly and mating type (MAT) locus characterization of the leprose asexual lichenized fungus Lepraria neglecta (Nyl.) Erichsen.</title>
        <authorList>
            <person name="Allen J.L."/>
            <person name="Pfeffer B."/>
        </authorList>
    </citation>
    <scope>NUCLEOTIDE SEQUENCE</scope>
    <source>
        <strain evidence="16">Allen 5258</strain>
    </source>
</reference>
<dbReference type="SUPFAM" id="SSF48576">
    <property type="entry name" value="Terpenoid synthases"/>
    <property type="match status" value="1"/>
</dbReference>
<dbReference type="GO" id="GO:0045338">
    <property type="term" value="P:farnesyl diphosphate metabolic process"/>
    <property type="evidence" value="ECO:0007669"/>
    <property type="project" value="InterPro"/>
</dbReference>
<dbReference type="InterPro" id="IPR019845">
    <property type="entry name" value="Squalene/phytoene_synthase_CS"/>
</dbReference>
<dbReference type="CDD" id="cd00683">
    <property type="entry name" value="Trans_IPPS_HH"/>
    <property type="match status" value="1"/>
</dbReference>
<evidence type="ECO:0000313" key="17">
    <source>
        <dbReference type="Proteomes" id="UP001276659"/>
    </source>
</evidence>
<dbReference type="SFLD" id="SFLDG01018">
    <property type="entry name" value="Squalene/Phytoene_Synthase_Lik"/>
    <property type="match status" value="1"/>
</dbReference>
<keyword evidence="7 15" id="KW-0812">Transmembrane</keyword>
<evidence type="ECO:0000313" key="16">
    <source>
        <dbReference type="EMBL" id="KAK3170133.1"/>
    </source>
</evidence>
<evidence type="ECO:0000256" key="10">
    <source>
        <dbReference type="ARBA" id="ARBA00023011"/>
    </source>
</evidence>
<keyword evidence="8" id="KW-0752">Steroid biosynthesis</keyword>
<protein>
    <recommendedName>
        <fullName evidence="4 15">Squalene synthase</fullName>
        <shortName evidence="15">SQS</shortName>
        <shortName evidence="15">SS</shortName>
        <ecNumber evidence="4 15">2.5.1.21</ecNumber>
    </recommendedName>
</protein>
<keyword evidence="14" id="KW-0753">Steroid metabolism</keyword>